<organism evidence="4 5">
    <name type="scientific">Herpetosiphon aurantiacus (strain ATCC 23779 / DSM 785 / 114-95)</name>
    <dbReference type="NCBI Taxonomy" id="316274"/>
    <lineage>
        <taxon>Bacteria</taxon>
        <taxon>Bacillati</taxon>
        <taxon>Chloroflexota</taxon>
        <taxon>Chloroflexia</taxon>
        <taxon>Herpetosiphonales</taxon>
        <taxon>Herpetosiphonaceae</taxon>
        <taxon>Herpetosiphon</taxon>
    </lineage>
</organism>
<name>A9AVX5_HERA2</name>
<dbReference type="AlphaFoldDB" id="A9AVX5"/>
<keyword evidence="5" id="KW-1185">Reference proteome</keyword>
<dbReference type="Proteomes" id="UP000000787">
    <property type="component" value="Chromosome"/>
</dbReference>
<evidence type="ECO:0000256" key="2">
    <source>
        <dbReference type="ARBA" id="ARBA00023219"/>
    </source>
</evidence>
<dbReference type="STRING" id="316274.Haur_0565"/>
<dbReference type="eggNOG" id="COG3728">
    <property type="taxonomic scope" value="Bacteria"/>
</dbReference>
<dbReference type="BioCyc" id="HAUR316274:GHYA-574-MONOMER"/>
<dbReference type="PANTHER" id="PTHR41328:SF2">
    <property type="entry name" value="TERMINASE SMALL SUBUNIT"/>
    <property type="match status" value="1"/>
</dbReference>
<dbReference type="GO" id="GO:0051276">
    <property type="term" value="P:chromosome organization"/>
    <property type="evidence" value="ECO:0007669"/>
    <property type="project" value="InterPro"/>
</dbReference>
<dbReference type="Pfam" id="PF03592">
    <property type="entry name" value="Terminase_2"/>
    <property type="match status" value="1"/>
</dbReference>
<sequence length="233" mass="26163">MTNPEAEKPLTTRQRRFVDEYLVDFNATKAAIRAGYAERSARSIGSENLTKPNIKAEIARRADDIISKTEIVGRLAQQARTSMDDFFFIGEEERTVIKRRILVSVDKKGSSKEIVLEEVEEKAMRPATYLSLVKAEHRGVMHLIKKYSVGPKGESIELYDAQGALITLGKYHAMWVDRAEHTGRGGAPIPIDSPAMAQAADELKQWREEQCRKLSNWQSAMPTLPTSPTTTDE</sequence>
<dbReference type="PANTHER" id="PTHR41328">
    <property type="entry name" value="TERMINASE SMALL SUBUNIT-RELATED"/>
    <property type="match status" value="1"/>
</dbReference>
<protein>
    <submittedName>
        <fullName evidence="4">Terminase small subunit</fullName>
    </submittedName>
</protein>
<evidence type="ECO:0000313" key="5">
    <source>
        <dbReference type="Proteomes" id="UP000000787"/>
    </source>
</evidence>
<dbReference type="HOGENOM" id="CLU_1188651_0_0_0"/>
<keyword evidence="1" id="KW-1188">Viral release from host cell</keyword>
<dbReference type="InterPro" id="IPR038713">
    <property type="entry name" value="Terminase_Gp1_N_sf"/>
</dbReference>
<dbReference type="EMBL" id="CP000875">
    <property type="protein sequence ID" value="ABX03213.1"/>
    <property type="molecule type" value="Genomic_DNA"/>
</dbReference>
<dbReference type="FunCoup" id="A9AVX5">
    <property type="interactions" value="7"/>
</dbReference>
<keyword evidence="2" id="KW-0231">Viral genome packaging</keyword>
<dbReference type="KEGG" id="hau:Haur_0565"/>
<dbReference type="InterPro" id="IPR052404">
    <property type="entry name" value="SPP1-like_terminase"/>
</dbReference>
<dbReference type="InParanoid" id="A9AVX5"/>
<proteinExistence type="predicted"/>
<accession>A9AVX5</accession>
<dbReference type="Gene3D" id="1.10.10.1400">
    <property type="entry name" value="Terminase, small subunit, N-terminal DNA-binding domain, HTH motif"/>
    <property type="match status" value="1"/>
</dbReference>
<gene>
    <name evidence="4" type="ordered locus">Haur_0565</name>
</gene>
<evidence type="ECO:0000256" key="1">
    <source>
        <dbReference type="ARBA" id="ARBA00022612"/>
    </source>
</evidence>
<reference evidence="4 5" key="1">
    <citation type="journal article" date="2011" name="Stand. Genomic Sci.">
        <title>Complete genome sequence of the filamentous gliding predatory bacterium Herpetosiphon aurantiacus type strain (114-95(T)).</title>
        <authorList>
            <person name="Kiss H."/>
            <person name="Nett M."/>
            <person name="Domin N."/>
            <person name="Martin K."/>
            <person name="Maresca J.A."/>
            <person name="Copeland A."/>
            <person name="Lapidus A."/>
            <person name="Lucas S."/>
            <person name="Berry K.W."/>
            <person name="Glavina Del Rio T."/>
            <person name="Dalin E."/>
            <person name="Tice H."/>
            <person name="Pitluck S."/>
            <person name="Richardson P."/>
            <person name="Bruce D."/>
            <person name="Goodwin L."/>
            <person name="Han C."/>
            <person name="Detter J.C."/>
            <person name="Schmutz J."/>
            <person name="Brettin T."/>
            <person name="Land M."/>
            <person name="Hauser L."/>
            <person name="Kyrpides N.C."/>
            <person name="Ivanova N."/>
            <person name="Goker M."/>
            <person name="Woyke T."/>
            <person name="Klenk H.P."/>
            <person name="Bryant D.A."/>
        </authorList>
    </citation>
    <scope>NUCLEOTIDE SEQUENCE [LARGE SCALE GENOMIC DNA]</scope>
    <source>
        <strain evidence="5">ATCC 23779 / DSM 785 / 114-95</strain>
    </source>
</reference>
<evidence type="ECO:0000313" key="4">
    <source>
        <dbReference type="EMBL" id="ABX03213.1"/>
    </source>
</evidence>
<dbReference type="InterPro" id="IPR005335">
    <property type="entry name" value="Terminase_ssu"/>
</dbReference>
<feature type="region of interest" description="Disordered" evidence="3">
    <location>
        <begin position="214"/>
        <end position="233"/>
    </location>
</feature>
<evidence type="ECO:0000256" key="3">
    <source>
        <dbReference type="SAM" id="MobiDB-lite"/>
    </source>
</evidence>